<accession>A0A316X9R3</accession>
<evidence type="ECO:0000313" key="1">
    <source>
        <dbReference type="EMBL" id="PWN67590.1"/>
    </source>
</evidence>
<sequence length="108" mass="12436">MSNKKRISKKIISIRKKNQKKISLMMFKVIVKTLEYLNFAQNIKRACSKNVTYPPGRIMIRTSGAETIDRASLAYYGNVPKLAITEELERRVINIIEMVEKNGFNGKN</sequence>
<dbReference type="EMBL" id="PPEI02000001">
    <property type="protein sequence ID" value="PWN67590.1"/>
    <property type="molecule type" value="Genomic_DNA"/>
</dbReference>
<gene>
    <name evidence="1" type="ORF">C1638_003090</name>
</gene>
<dbReference type="AlphaFoldDB" id="A0A316X9R3"/>
<name>A0A316X9R3_9FLAO</name>
<proteinExistence type="predicted"/>
<keyword evidence="2" id="KW-1185">Reference proteome</keyword>
<comment type="caution">
    <text evidence="1">The sequence shown here is derived from an EMBL/GenBank/DDBJ whole genome shotgun (WGS) entry which is preliminary data.</text>
</comment>
<reference evidence="1" key="1">
    <citation type="submission" date="2018-04" db="EMBL/GenBank/DDBJ databases">
        <title>Draft Genome Sequences of Chryseobacterium lactis NCTC11390T isolated from milk, Chryseobacterium oncorhynchi 701B-08T from rainbow trout, and Chryseobacterium viscerum 687B-08T from diseased fish.</title>
        <authorList>
            <person name="Jeong J.-J."/>
            <person name="Lee Y.J."/>
            <person name="Pathiraja D."/>
            <person name="Park B."/>
            <person name="Choi I.-G."/>
            <person name="Kim K.D."/>
        </authorList>
    </citation>
    <scope>NUCLEOTIDE SEQUENCE [LARGE SCALE GENOMIC DNA]</scope>
    <source>
        <strain evidence="1">701B-08</strain>
    </source>
</reference>
<organism evidence="1 2">
    <name type="scientific">Chryseobacterium oncorhynchi</name>
    <dbReference type="NCBI Taxonomy" id="741074"/>
    <lineage>
        <taxon>Bacteria</taxon>
        <taxon>Pseudomonadati</taxon>
        <taxon>Bacteroidota</taxon>
        <taxon>Flavobacteriia</taxon>
        <taxon>Flavobacteriales</taxon>
        <taxon>Weeksellaceae</taxon>
        <taxon>Chryseobacterium group</taxon>
        <taxon>Chryseobacterium</taxon>
    </lineage>
</organism>
<dbReference type="RefSeq" id="WP_109618073.1">
    <property type="nucleotide sequence ID" value="NZ_PPEI02000001.1"/>
</dbReference>
<evidence type="ECO:0000313" key="2">
    <source>
        <dbReference type="Proteomes" id="UP000236182"/>
    </source>
</evidence>
<protein>
    <submittedName>
        <fullName evidence="1">Uncharacterized protein</fullName>
    </submittedName>
</protein>
<dbReference type="Proteomes" id="UP000236182">
    <property type="component" value="Unassembled WGS sequence"/>
</dbReference>